<dbReference type="EMBL" id="JACYXJ010000002">
    <property type="protein sequence ID" value="MBD8875443.1"/>
    <property type="molecule type" value="Genomic_DNA"/>
</dbReference>
<name>A0ABR9C771_9HYPH</name>
<sequence length="129" mass="15078">MAFEYELNPFWKFLFSFCSVAMLSRESARGTMGRTNELTLNQSSLIGHMVIVKCNLCHRQVHYLAADLAELLGPQRRVFSLPFRCEKCRKSDYLLISVRIPDSRDFGKIILRRPAGIKKVLLWKEERLR</sequence>
<evidence type="ECO:0000313" key="1">
    <source>
        <dbReference type="EMBL" id="MBD8875443.1"/>
    </source>
</evidence>
<dbReference type="RefSeq" id="WP_192107585.1">
    <property type="nucleotide sequence ID" value="NZ_JACYXJ010000002.1"/>
</dbReference>
<proteinExistence type="predicted"/>
<protein>
    <submittedName>
        <fullName evidence="1">Uncharacterized protein</fullName>
    </submittedName>
</protein>
<gene>
    <name evidence="1" type="ORF">IG617_03985</name>
</gene>
<accession>A0ABR9C771</accession>
<reference evidence="1 2" key="1">
    <citation type="submission" date="2020-09" db="EMBL/GenBank/DDBJ databases">
        <title>The genome sequence of type strain Labrenzia polysiphoniae KACC 19711.</title>
        <authorList>
            <person name="Liu Y."/>
        </authorList>
    </citation>
    <scope>NUCLEOTIDE SEQUENCE [LARGE SCALE GENOMIC DNA]</scope>
    <source>
        <strain evidence="1 2">KACC 19711</strain>
    </source>
</reference>
<evidence type="ECO:0000313" key="2">
    <source>
        <dbReference type="Proteomes" id="UP000615687"/>
    </source>
</evidence>
<dbReference type="Proteomes" id="UP000615687">
    <property type="component" value="Unassembled WGS sequence"/>
</dbReference>
<organism evidence="1 2">
    <name type="scientific">Roseibium polysiphoniae</name>
    <dbReference type="NCBI Taxonomy" id="2571221"/>
    <lineage>
        <taxon>Bacteria</taxon>
        <taxon>Pseudomonadati</taxon>
        <taxon>Pseudomonadota</taxon>
        <taxon>Alphaproteobacteria</taxon>
        <taxon>Hyphomicrobiales</taxon>
        <taxon>Stappiaceae</taxon>
        <taxon>Roseibium</taxon>
    </lineage>
</organism>
<comment type="caution">
    <text evidence="1">The sequence shown here is derived from an EMBL/GenBank/DDBJ whole genome shotgun (WGS) entry which is preliminary data.</text>
</comment>
<keyword evidence="2" id="KW-1185">Reference proteome</keyword>